<dbReference type="Proteomes" id="UP001529369">
    <property type="component" value="Unassembled WGS sequence"/>
</dbReference>
<dbReference type="PANTHER" id="PTHR43249">
    <property type="entry name" value="UDP-N-ACETYL-2-AMINO-2-DEOXY-D-GLUCURONATE OXIDASE"/>
    <property type="match status" value="1"/>
</dbReference>
<feature type="domain" description="Gfo/Idh/MocA-like oxidoreductase N-terminal" evidence="1">
    <location>
        <begin position="5"/>
        <end position="124"/>
    </location>
</feature>
<dbReference type="InterPro" id="IPR052515">
    <property type="entry name" value="Gfo/Idh/MocA_Oxidoreductase"/>
</dbReference>
<dbReference type="InterPro" id="IPR055170">
    <property type="entry name" value="GFO_IDH_MocA-like_dom"/>
</dbReference>
<dbReference type="InterPro" id="IPR000683">
    <property type="entry name" value="Gfo/Idh/MocA-like_OxRdtase_N"/>
</dbReference>
<name>A0ABT8A5W8_9PROT</name>
<proteinExistence type="predicted"/>
<sequence>MARCFGVGLVGLGMAVAPHMLALRELEAAGRVRLLGGFSPSAGRRAAFAARWDAPCFASLETLLAAPGLDLVLVLTPPAAHLPVARAAAAAGRHLLVEKPLEFDAARAAELVAVAAAAGVTLGVVFQHRFRPAALRLRAALAGGELGEPLSASASIRWWRDAGYFAEAGRGMQARDGGGVLLTQAIHTLDLLLHLMGPVAGAAAFARTSPLRAIDTEDIVAACLRFSNGAIGTLDATTVARPGFPERIEIAGTRGSARLVAERLELHRAGLPPEILEGASAGGGGADPMAFDHGPHRALLAETLDAIDQGRAPLHAGATGLPVQRLIEALLRGAGRGEFVSL</sequence>
<dbReference type="Gene3D" id="3.30.360.10">
    <property type="entry name" value="Dihydrodipicolinate Reductase, domain 2"/>
    <property type="match status" value="1"/>
</dbReference>
<dbReference type="Pfam" id="PF22725">
    <property type="entry name" value="GFO_IDH_MocA_C3"/>
    <property type="match status" value="1"/>
</dbReference>
<dbReference type="InterPro" id="IPR036291">
    <property type="entry name" value="NAD(P)-bd_dom_sf"/>
</dbReference>
<feature type="domain" description="GFO/IDH/MocA-like oxidoreductase" evidence="2">
    <location>
        <begin position="136"/>
        <end position="257"/>
    </location>
</feature>
<accession>A0ABT8A5W8</accession>
<evidence type="ECO:0000313" key="4">
    <source>
        <dbReference type="Proteomes" id="UP001529369"/>
    </source>
</evidence>
<evidence type="ECO:0000259" key="1">
    <source>
        <dbReference type="Pfam" id="PF01408"/>
    </source>
</evidence>
<dbReference type="PANTHER" id="PTHR43249:SF1">
    <property type="entry name" value="D-GLUCOSIDE 3-DEHYDROGENASE"/>
    <property type="match status" value="1"/>
</dbReference>
<reference evidence="4" key="1">
    <citation type="journal article" date="2019" name="Int. J. Syst. Evol. Microbiol.">
        <title>The Global Catalogue of Microorganisms (GCM) 10K type strain sequencing project: providing services to taxonomists for standard genome sequencing and annotation.</title>
        <authorList>
            <consortium name="The Broad Institute Genomics Platform"/>
            <consortium name="The Broad Institute Genome Sequencing Center for Infectious Disease"/>
            <person name="Wu L."/>
            <person name="Ma J."/>
        </authorList>
    </citation>
    <scope>NUCLEOTIDE SEQUENCE [LARGE SCALE GENOMIC DNA]</scope>
    <source>
        <strain evidence="4">CECT 7131</strain>
    </source>
</reference>
<evidence type="ECO:0000259" key="2">
    <source>
        <dbReference type="Pfam" id="PF22725"/>
    </source>
</evidence>
<gene>
    <name evidence="3" type="ORF">QWZ14_12010</name>
</gene>
<evidence type="ECO:0000313" key="3">
    <source>
        <dbReference type="EMBL" id="MDN3565086.1"/>
    </source>
</evidence>
<dbReference type="RefSeq" id="WP_290316906.1">
    <property type="nucleotide sequence ID" value="NZ_JAUFPN010000127.1"/>
</dbReference>
<dbReference type="SUPFAM" id="SSF55347">
    <property type="entry name" value="Glyceraldehyde-3-phosphate dehydrogenase-like, C-terminal domain"/>
    <property type="match status" value="1"/>
</dbReference>
<protein>
    <submittedName>
        <fullName evidence="3">Gfo/Idh/MocA family oxidoreductase</fullName>
    </submittedName>
</protein>
<keyword evidence="4" id="KW-1185">Reference proteome</keyword>
<dbReference type="EMBL" id="JAUFPN010000127">
    <property type="protein sequence ID" value="MDN3565086.1"/>
    <property type="molecule type" value="Genomic_DNA"/>
</dbReference>
<dbReference type="Pfam" id="PF01408">
    <property type="entry name" value="GFO_IDH_MocA"/>
    <property type="match status" value="1"/>
</dbReference>
<dbReference type="SUPFAM" id="SSF51735">
    <property type="entry name" value="NAD(P)-binding Rossmann-fold domains"/>
    <property type="match status" value="1"/>
</dbReference>
<organism evidence="3 4">
    <name type="scientific">Paeniroseomonas aquatica</name>
    <dbReference type="NCBI Taxonomy" id="373043"/>
    <lineage>
        <taxon>Bacteria</taxon>
        <taxon>Pseudomonadati</taxon>
        <taxon>Pseudomonadota</taxon>
        <taxon>Alphaproteobacteria</taxon>
        <taxon>Acetobacterales</taxon>
        <taxon>Acetobacteraceae</taxon>
        <taxon>Paeniroseomonas</taxon>
    </lineage>
</organism>
<comment type="caution">
    <text evidence="3">The sequence shown here is derived from an EMBL/GenBank/DDBJ whole genome shotgun (WGS) entry which is preliminary data.</text>
</comment>
<dbReference type="Gene3D" id="3.40.50.720">
    <property type="entry name" value="NAD(P)-binding Rossmann-like Domain"/>
    <property type="match status" value="1"/>
</dbReference>